<feature type="region of interest" description="Disordered" evidence="1">
    <location>
        <begin position="167"/>
        <end position="196"/>
    </location>
</feature>
<evidence type="ECO:0000313" key="3">
    <source>
        <dbReference type="Proteomes" id="UP001266305"/>
    </source>
</evidence>
<evidence type="ECO:0000313" key="2">
    <source>
        <dbReference type="EMBL" id="KAK2112381.1"/>
    </source>
</evidence>
<reference evidence="2 3" key="1">
    <citation type="submission" date="2023-05" db="EMBL/GenBank/DDBJ databases">
        <title>B98-5 Cell Line De Novo Hybrid Assembly: An Optical Mapping Approach.</title>
        <authorList>
            <person name="Kananen K."/>
            <person name="Auerbach J.A."/>
            <person name="Kautto E."/>
            <person name="Blachly J.S."/>
        </authorList>
    </citation>
    <scope>NUCLEOTIDE SEQUENCE [LARGE SCALE GENOMIC DNA]</scope>
    <source>
        <strain evidence="2">B95-8</strain>
        <tissue evidence="2">Cell line</tissue>
    </source>
</reference>
<evidence type="ECO:0000256" key="1">
    <source>
        <dbReference type="SAM" id="MobiDB-lite"/>
    </source>
</evidence>
<feature type="compositionally biased region" description="Gly residues" evidence="1">
    <location>
        <begin position="246"/>
        <end position="261"/>
    </location>
</feature>
<keyword evidence="3" id="KW-1185">Reference proteome</keyword>
<feature type="region of interest" description="Disordered" evidence="1">
    <location>
        <begin position="229"/>
        <end position="261"/>
    </location>
</feature>
<proteinExistence type="predicted"/>
<sequence length="261" mass="27045">MCKQERVRPYISGNSLVSVSPGGQSSLAAQGALRIQLPLCGTKGRGQPSQPSKARPQAPAEQVGQRLKAPSSRQPRLTDEAQEDPTVRPRPSLLPLIRWWGGHSSPSRLHSCEGKRSSPLPPGTSHSREVSPGGVAEPSAELWAHVAQEGPGNPGVGCGLESLLAAESRQAVPAPRRSQPLELESQGPGGAVRTQKRLCPAGLGQAQPLLEGTQAESTIARALELKNAAGDRELGQGPRTACAGARLGGRGLRIPGAGGGD</sequence>
<dbReference type="Proteomes" id="UP001266305">
    <property type="component" value="Unassembled WGS sequence"/>
</dbReference>
<feature type="region of interest" description="Disordered" evidence="1">
    <location>
        <begin position="39"/>
        <end position="90"/>
    </location>
</feature>
<protein>
    <submittedName>
        <fullName evidence="2">Uncharacterized protein</fullName>
    </submittedName>
</protein>
<gene>
    <name evidence="2" type="ORF">P7K49_012128</name>
</gene>
<feature type="region of interest" description="Disordered" evidence="1">
    <location>
        <begin position="105"/>
        <end position="137"/>
    </location>
</feature>
<accession>A0ABQ9VSL5</accession>
<organism evidence="2 3">
    <name type="scientific">Saguinus oedipus</name>
    <name type="common">Cotton-top tamarin</name>
    <name type="synonym">Oedipomidas oedipus</name>
    <dbReference type="NCBI Taxonomy" id="9490"/>
    <lineage>
        <taxon>Eukaryota</taxon>
        <taxon>Metazoa</taxon>
        <taxon>Chordata</taxon>
        <taxon>Craniata</taxon>
        <taxon>Vertebrata</taxon>
        <taxon>Euteleostomi</taxon>
        <taxon>Mammalia</taxon>
        <taxon>Eutheria</taxon>
        <taxon>Euarchontoglires</taxon>
        <taxon>Primates</taxon>
        <taxon>Haplorrhini</taxon>
        <taxon>Platyrrhini</taxon>
        <taxon>Cebidae</taxon>
        <taxon>Callitrichinae</taxon>
        <taxon>Saguinus</taxon>
    </lineage>
</organism>
<comment type="caution">
    <text evidence="2">The sequence shown here is derived from an EMBL/GenBank/DDBJ whole genome shotgun (WGS) entry which is preliminary data.</text>
</comment>
<name>A0ABQ9VSL5_SAGOE</name>
<dbReference type="EMBL" id="JASSZA010000005">
    <property type="protein sequence ID" value="KAK2112381.1"/>
    <property type="molecule type" value="Genomic_DNA"/>
</dbReference>